<dbReference type="EMBL" id="VDUZ01000055">
    <property type="protein sequence ID" value="TXL70689.1"/>
    <property type="molecule type" value="Genomic_DNA"/>
</dbReference>
<keyword evidence="4" id="KW-1185">Reference proteome</keyword>
<dbReference type="Pfam" id="PF09130">
    <property type="entry name" value="DUF1932"/>
    <property type="match status" value="1"/>
</dbReference>
<organism evidence="3 4">
    <name type="scientific">Vineibacter terrae</name>
    <dbReference type="NCBI Taxonomy" id="2586908"/>
    <lineage>
        <taxon>Bacteria</taxon>
        <taxon>Pseudomonadati</taxon>
        <taxon>Pseudomonadota</taxon>
        <taxon>Alphaproteobacteria</taxon>
        <taxon>Hyphomicrobiales</taxon>
        <taxon>Vineibacter</taxon>
    </lineage>
</organism>
<accession>A0A5C8PA69</accession>
<dbReference type="Proteomes" id="UP000321638">
    <property type="component" value="Unassembled WGS sequence"/>
</dbReference>
<evidence type="ECO:0000259" key="2">
    <source>
        <dbReference type="Pfam" id="PF09130"/>
    </source>
</evidence>
<dbReference type="InterPro" id="IPR036291">
    <property type="entry name" value="NAD(P)-bd_dom_sf"/>
</dbReference>
<evidence type="ECO:0000313" key="4">
    <source>
        <dbReference type="Proteomes" id="UP000321638"/>
    </source>
</evidence>
<dbReference type="Gene3D" id="3.40.50.720">
    <property type="entry name" value="NAD(P)-binding Rossmann-like Domain"/>
    <property type="match status" value="1"/>
</dbReference>
<evidence type="ECO:0000313" key="3">
    <source>
        <dbReference type="EMBL" id="TXL70689.1"/>
    </source>
</evidence>
<dbReference type="Gene3D" id="1.10.1040.10">
    <property type="entry name" value="N-(1-d-carboxylethyl)-l-norvaline Dehydrogenase, domain 2"/>
    <property type="match status" value="1"/>
</dbReference>
<dbReference type="AlphaFoldDB" id="A0A5C8PA69"/>
<dbReference type="Pfam" id="PF03807">
    <property type="entry name" value="F420_oxidored"/>
    <property type="match status" value="1"/>
</dbReference>
<sequence>MARRHHWEHDMTAPVPIAPLAIALIGFGEAGAAIARGLCGENGWRSHTRPGDNRPRRVIAIDTALDRDDRGRALSAEARRLDVAITRDYVAALREADLVFCAVPGENALEAAQSAAPLLRPGAVYLDLCTITGRMAEDDRRVVEGAGARYVDIAVMGTFFGHGHKAPMLLAGPDAAAVSPWMVDNGFVASVLGTKPGSASAVKMMRSVVIKGLEALAVESLVAARRQGILEEVMGCFGDLDLVTFRQYVTTLLETHLVHARRRWEEMELVERTLQETGVEPLMTRAIVRSHRRTVDAGIAPADGKVPPLDMALELLSRQAVRGHSPDNE</sequence>
<dbReference type="OrthoDB" id="4333at2"/>
<name>A0A5C8PA69_9HYPH</name>
<dbReference type="InterPro" id="IPR008927">
    <property type="entry name" value="6-PGluconate_DH-like_C_sf"/>
</dbReference>
<reference evidence="3 4" key="1">
    <citation type="submission" date="2019-06" db="EMBL/GenBank/DDBJ databases">
        <title>New taxonomy in bacterial strain CC-CFT640, isolated from vineyard.</title>
        <authorList>
            <person name="Lin S.-Y."/>
            <person name="Tsai C.-F."/>
            <person name="Young C.-C."/>
        </authorList>
    </citation>
    <scope>NUCLEOTIDE SEQUENCE [LARGE SCALE GENOMIC DNA]</scope>
    <source>
        <strain evidence="3 4">CC-CFT640</strain>
    </source>
</reference>
<dbReference type="InterPro" id="IPR015814">
    <property type="entry name" value="Pgluconate_DH_NAD-bd_C"/>
</dbReference>
<comment type="caution">
    <text evidence="3">The sequence shown here is derived from an EMBL/GenBank/DDBJ whole genome shotgun (WGS) entry which is preliminary data.</text>
</comment>
<dbReference type="SUPFAM" id="SSF51735">
    <property type="entry name" value="NAD(P)-binding Rossmann-fold domains"/>
    <property type="match status" value="1"/>
</dbReference>
<protein>
    <submittedName>
        <fullName evidence="3">NAD(P)-dependent oxidoreductase</fullName>
    </submittedName>
</protein>
<dbReference type="InterPro" id="IPR028939">
    <property type="entry name" value="P5C_Rdtase_cat_N"/>
</dbReference>
<dbReference type="SUPFAM" id="SSF48179">
    <property type="entry name" value="6-phosphogluconate dehydrogenase C-terminal domain-like"/>
    <property type="match status" value="1"/>
</dbReference>
<proteinExistence type="predicted"/>
<feature type="domain" description="Pyrroline-5-carboxylate reductase catalytic N-terminal" evidence="1">
    <location>
        <begin position="22"/>
        <end position="119"/>
    </location>
</feature>
<dbReference type="InterPro" id="IPR013328">
    <property type="entry name" value="6PGD_dom2"/>
</dbReference>
<feature type="domain" description="Phosphogluconate dehydrogenase NAD-binding putative C-terminal" evidence="2">
    <location>
        <begin position="224"/>
        <end position="293"/>
    </location>
</feature>
<gene>
    <name evidence="3" type="ORF">FHP25_33515</name>
</gene>
<evidence type="ECO:0000259" key="1">
    <source>
        <dbReference type="Pfam" id="PF03807"/>
    </source>
</evidence>